<dbReference type="STRING" id="1650663.GCA_001486665_01085"/>
<protein>
    <submittedName>
        <fullName evidence="1">Uncharacterized protein</fullName>
    </submittedName>
</protein>
<organism evidence="1 2">
    <name type="scientific">Allofournierella massiliensis</name>
    <dbReference type="NCBI Taxonomy" id="1650663"/>
    <lineage>
        <taxon>Bacteria</taxon>
        <taxon>Bacillati</taxon>
        <taxon>Bacillota</taxon>
        <taxon>Clostridia</taxon>
        <taxon>Eubacteriales</taxon>
        <taxon>Oscillospiraceae</taxon>
        <taxon>Allofournierella</taxon>
    </lineage>
</organism>
<comment type="caution">
    <text evidence="1">The sequence shown here is derived from an EMBL/GenBank/DDBJ whole genome shotgun (WGS) entry which is preliminary data.</text>
</comment>
<dbReference type="OrthoDB" id="1852245at2"/>
<sequence length="69" mass="8084">MLFLMPAQSGRVKPEIEIDVNSYGMVNYTTEQRKADKAMRAAEKAYHKQLGTYEPTWWERMSDNWKKGA</sequence>
<proteinExistence type="predicted"/>
<reference evidence="1 2" key="1">
    <citation type="submission" date="2019-03" db="EMBL/GenBank/DDBJ databases">
        <title>Genomic Encyclopedia of Type Strains, Phase IV (KMG-IV): sequencing the most valuable type-strain genomes for metagenomic binning, comparative biology and taxonomic classification.</title>
        <authorList>
            <person name="Goeker M."/>
        </authorList>
    </citation>
    <scope>NUCLEOTIDE SEQUENCE [LARGE SCALE GENOMIC DNA]</scope>
    <source>
        <strain evidence="1 2">DSM 100451</strain>
    </source>
</reference>
<name>A0A4R1QYI8_9FIRM</name>
<dbReference type="GeneID" id="97380712"/>
<dbReference type="Proteomes" id="UP000295184">
    <property type="component" value="Unassembled WGS sequence"/>
</dbReference>
<dbReference type="EMBL" id="SLUM01000009">
    <property type="protein sequence ID" value="TCL57740.1"/>
    <property type="molecule type" value="Genomic_DNA"/>
</dbReference>
<gene>
    <name evidence="1" type="ORF">EDD77_10914</name>
</gene>
<evidence type="ECO:0000313" key="1">
    <source>
        <dbReference type="EMBL" id="TCL57740.1"/>
    </source>
</evidence>
<dbReference type="AlphaFoldDB" id="A0A4R1QYI8"/>
<evidence type="ECO:0000313" key="2">
    <source>
        <dbReference type="Proteomes" id="UP000295184"/>
    </source>
</evidence>
<accession>A0A4R1QYI8</accession>
<dbReference type="RefSeq" id="WP_058963565.1">
    <property type="nucleotide sequence ID" value="NZ_CABKVM010000015.1"/>
</dbReference>